<organism evidence="1 2">
    <name type="scientific">Phaseolus coccineus</name>
    <name type="common">Scarlet runner bean</name>
    <name type="synonym">Phaseolus multiflorus</name>
    <dbReference type="NCBI Taxonomy" id="3886"/>
    <lineage>
        <taxon>Eukaryota</taxon>
        <taxon>Viridiplantae</taxon>
        <taxon>Streptophyta</taxon>
        <taxon>Embryophyta</taxon>
        <taxon>Tracheophyta</taxon>
        <taxon>Spermatophyta</taxon>
        <taxon>Magnoliopsida</taxon>
        <taxon>eudicotyledons</taxon>
        <taxon>Gunneridae</taxon>
        <taxon>Pentapetalae</taxon>
        <taxon>rosids</taxon>
        <taxon>fabids</taxon>
        <taxon>Fabales</taxon>
        <taxon>Fabaceae</taxon>
        <taxon>Papilionoideae</taxon>
        <taxon>50 kb inversion clade</taxon>
        <taxon>NPAAA clade</taxon>
        <taxon>indigoferoid/millettioid clade</taxon>
        <taxon>Phaseoleae</taxon>
        <taxon>Phaseolus</taxon>
    </lineage>
</organism>
<dbReference type="Proteomes" id="UP001374584">
    <property type="component" value="Unassembled WGS sequence"/>
</dbReference>
<protein>
    <submittedName>
        <fullName evidence="1">Uncharacterized protein</fullName>
    </submittedName>
</protein>
<evidence type="ECO:0000313" key="2">
    <source>
        <dbReference type="Proteomes" id="UP001374584"/>
    </source>
</evidence>
<gene>
    <name evidence="1" type="ORF">VNO80_03327</name>
</gene>
<dbReference type="EMBL" id="JAYMYR010000002">
    <property type="protein sequence ID" value="KAK7377894.1"/>
    <property type="molecule type" value="Genomic_DNA"/>
</dbReference>
<accession>A0AAN9NR54</accession>
<reference evidence="1 2" key="1">
    <citation type="submission" date="2024-01" db="EMBL/GenBank/DDBJ databases">
        <title>The genomes of 5 underutilized Papilionoideae crops provide insights into root nodulation and disease resistanc.</title>
        <authorList>
            <person name="Jiang F."/>
        </authorList>
    </citation>
    <scope>NUCLEOTIDE SEQUENCE [LARGE SCALE GENOMIC DNA]</scope>
    <source>
        <strain evidence="1">JINMINGXINNONG_FW02</strain>
        <tissue evidence="1">Leaves</tissue>
    </source>
</reference>
<name>A0AAN9NR54_PHACN</name>
<dbReference type="AlphaFoldDB" id="A0AAN9NR54"/>
<proteinExistence type="predicted"/>
<comment type="caution">
    <text evidence="1">The sequence shown here is derived from an EMBL/GenBank/DDBJ whole genome shotgun (WGS) entry which is preliminary data.</text>
</comment>
<sequence>MKQEARIGVHMVYDGVVLETWRKKTWRGNLPLQKCWCTGLGELGREKKQFRDIPSQSKQKPQCDVFSVKAGSGVSMRSGITNAEVKCGVFYVEVRCRIPFAEARGGATIVEGRRGVTYDRSIFVDGWRNDSFAEARGDGVAAIIAGVRRGVSSSKDGYVSIANVGCNEGEGSPYTAYDSQNSQNNYLAGGESGDLLRSETRLEDIDEVKANAEDKSKTPVRVQRLYDLLGARSGYYSSALECNNRLKLEEYIAESARIWESGKHLEMKCLGDEEAMIRELDGLEVRDNEIMKLSEEGAKNSVS</sequence>
<evidence type="ECO:0000313" key="1">
    <source>
        <dbReference type="EMBL" id="KAK7377894.1"/>
    </source>
</evidence>
<keyword evidence="2" id="KW-1185">Reference proteome</keyword>